<comment type="caution">
    <text evidence="1">The sequence shown here is derived from an EMBL/GenBank/DDBJ whole genome shotgun (WGS) entry which is preliminary data.</text>
</comment>
<evidence type="ECO:0000313" key="2">
    <source>
        <dbReference type="Proteomes" id="UP000033121"/>
    </source>
</evidence>
<reference evidence="1 2" key="1">
    <citation type="submission" date="2015-04" db="EMBL/GenBank/DDBJ databases">
        <title>Whole genome shotgun sequence of Flavihumibacter petaseus NBRC 106054.</title>
        <authorList>
            <person name="Miyazawa S."/>
            <person name="Hosoyama A."/>
            <person name="Hashimoto M."/>
            <person name="Noguchi M."/>
            <person name="Tsuchikane K."/>
            <person name="Ohji S."/>
            <person name="Yamazoe A."/>
            <person name="Ichikawa N."/>
            <person name="Kimura A."/>
            <person name="Fujita N."/>
        </authorList>
    </citation>
    <scope>NUCLEOTIDE SEQUENCE [LARGE SCALE GENOMIC DNA]</scope>
    <source>
        <strain evidence="1 2">NBRC 106054</strain>
    </source>
</reference>
<dbReference type="AlphaFoldDB" id="A0A0E9MVC0"/>
<protein>
    <submittedName>
        <fullName evidence="1">Uncharacterized protein</fullName>
    </submittedName>
</protein>
<name>A0A0E9MVC0_9BACT</name>
<proteinExistence type="predicted"/>
<organism evidence="1 2">
    <name type="scientific">Flavihumibacter petaseus NBRC 106054</name>
    <dbReference type="NCBI Taxonomy" id="1220578"/>
    <lineage>
        <taxon>Bacteria</taxon>
        <taxon>Pseudomonadati</taxon>
        <taxon>Bacteroidota</taxon>
        <taxon>Chitinophagia</taxon>
        <taxon>Chitinophagales</taxon>
        <taxon>Chitinophagaceae</taxon>
        <taxon>Flavihumibacter</taxon>
    </lineage>
</organism>
<evidence type="ECO:0000313" key="1">
    <source>
        <dbReference type="EMBL" id="GAO41524.1"/>
    </source>
</evidence>
<keyword evidence="2" id="KW-1185">Reference proteome</keyword>
<accession>A0A0E9MVC0</accession>
<sequence>MNIATLRKAGWLVALVTLLAGISGFTRPLGGIQVTVTLKGQPAAERHYGQKDPVKTIHLNKLAPSDELVIRSSYCGTLGRKAAIALVDQSNRKLYEWAFDEGAAKDGMAITVEQLRKIAGGQESVQLVYIPKELPNSIILLTLA</sequence>
<gene>
    <name evidence="1" type="ORF">FPE01S_01_05380</name>
</gene>
<dbReference type="EMBL" id="BBWV01000001">
    <property type="protein sequence ID" value="GAO41524.1"/>
    <property type="molecule type" value="Genomic_DNA"/>
</dbReference>
<dbReference type="STRING" id="1220578.FPE01S_01_05380"/>
<dbReference type="Proteomes" id="UP000033121">
    <property type="component" value="Unassembled WGS sequence"/>
</dbReference>
<dbReference type="RefSeq" id="WP_046367377.1">
    <property type="nucleotide sequence ID" value="NZ_BBWV01000001.1"/>
</dbReference>